<dbReference type="CDD" id="cd16011">
    <property type="entry name" value="iPGM_like"/>
    <property type="match status" value="1"/>
</dbReference>
<dbReference type="AlphaFoldDB" id="A0A1Z5HV16"/>
<comment type="function">
    <text evidence="2">Catalyzes the interconversion of 2-phosphoglycerate and 3-phosphoglycerate.</text>
</comment>
<evidence type="ECO:0000256" key="1">
    <source>
        <dbReference type="ARBA" id="ARBA00000370"/>
    </source>
</evidence>
<evidence type="ECO:0000313" key="8">
    <source>
        <dbReference type="EMBL" id="GAW93352.1"/>
    </source>
</evidence>
<dbReference type="Pfam" id="PF10143">
    <property type="entry name" value="PhosphMutase"/>
    <property type="match status" value="1"/>
</dbReference>
<evidence type="ECO:0000313" key="9">
    <source>
        <dbReference type="Proteomes" id="UP000197032"/>
    </source>
</evidence>
<evidence type="ECO:0000259" key="7">
    <source>
        <dbReference type="Pfam" id="PF01676"/>
    </source>
</evidence>
<dbReference type="GO" id="GO:0006096">
    <property type="term" value="P:glycolytic process"/>
    <property type="evidence" value="ECO:0007669"/>
    <property type="project" value="UniProtKB-KW"/>
</dbReference>
<dbReference type="NCBIfam" id="TIGR00306">
    <property type="entry name" value="apgM"/>
    <property type="match status" value="1"/>
</dbReference>
<keyword evidence="5" id="KW-0324">Glycolysis</keyword>
<feature type="domain" description="Metalloenzyme" evidence="7">
    <location>
        <begin position="1"/>
        <end position="385"/>
    </location>
</feature>
<evidence type="ECO:0000256" key="4">
    <source>
        <dbReference type="ARBA" id="ARBA00005524"/>
    </source>
</evidence>
<dbReference type="GO" id="GO:0046872">
    <property type="term" value="F:metal ion binding"/>
    <property type="evidence" value="ECO:0007669"/>
    <property type="project" value="InterPro"/>
</dbReference>
<comment type="similarity">
    <text evidence="4">Belongs to the BPG-independent phosphoglycerate mutase family. A-PGAM subfamily.</text>
</comment>
<dbReference type="Proteomes" id="UP000197032">
    <property type="component" value="Unassembled WGS sequence"/>
</dbReference>
<dbReference type="PANTHER" id="PTHR31209">
    <property type="entry name" value="COFACTOR-INDEPENDENT PHOSPHOGLYCERATE MUTASE"/>
    <property type="match status" value="1"/>
</dbReference>
<dbReference type="InterPro" id="IPR042253">
    <property type="entry name" value="Pglycerate_mutase_ApgM_sf"/>
</dbReference>
<dbReference type="NCBIfam" id="TIGR02535">
    <property type="entry name" value="hyp_Hser_kinase"/>
    <property type="match status" value="1"/>
</dbReference>
<dbReference type="InterPro" id="IPR017850">
    <property type="entry name" value="Alkaline_phosphatase_core_sf"/>
</dbReference>
<dbReference type="PIRSF" id="PIRSF006392">
    <property type="entry name" value="IPGAM_arch"/>
    <property type="match status" value="1"/>
</dbReference>
<protein>
    <submittedName>
        <fullName evidence="8">Proposed homoserine kinase</fullName>
    </submittedName>
</protein>
<evidence type="ECO:0000256" key="6">
    <source>
        <dbReference type="ARBA" id="ARBA00023235"/>
    </source>
</evidence>
<dbReference type="InterPro" id="IPR004456">
    <property type="entry name" value="Pglycerate_mutase_ApgM"/>
</dbReference>
<dbReference type="Gene3D" id="3.40.720.10">
    <property type="entry name" value="Alkaline Phosphatase, subunit A"/>
    <property type="match status" value="1"/>
</dbReference>
<sequence>MKYVVILGDGMADYPIEEIGGKTPLDYARTPNMDRLAASGRIGLVKTVPDGFSPGSDVANLSVMGFDPRRYYTGRSPLEAIGMGVSLNDSDITFRCNLVTLSDEADYRRKTMVDYCADEITTAEAAELIDEVNRRLGNEDFRFYAGVSYRHLMVWNNGPHELEMTPPHDISGRTIGNYLPRGEGSDILLELMMESYGFLGEHPVNRARMERGLKPANSLWFWGQGRKPVLPPFSEKFGLTGAIISAVDLTKGIGKCAGLEAVNVPGATGNIRTNFRGKALAALEQLEAGKDFVYIHIEAPDEAGHRGELETKIKAIEEIDEKVVGEVWRGLEKFESYRIMVLCDHFTPLSLRTHVADPVPFAIYQKGWPERNNHEIGFNEQSAVSTGLIIEEGYRLMDHFIKGEF</sequence>
<dbReference type="GO" id="GO:0016301">
    <property type="term" value="F:kinase activity"/>
    <property type="evidence" value="ECO:0007669"/>
    <property type="project" value="UniProtKB-KW"/>
</dbReference>
<keyword evidence="9" id="KW-1185">Reference proteome</keyword>
<dbReference type="GO" id="GO:0004619">
    <property type="term" value="F:phosphoglycerate mutase activity"/>
    <property type="evidence" value="ECO:0007669"/>
    <property type="project" value="UniProtKB-EC"/>
</dbReference>
<dbReference type="EMBL" id="BDGJ01000126">
    <property type="protein sequence ID" value="GAW93352.1"/>
    <property type="molecule type" value="Genomic_DNA"/>
</dbReference>
<name>A0A1Z5HV16_9FIRM</name>
<dbReference type="Gene3D" id="3.30.70.2130">
    <property type="entry name" value="Metalloenzyme domain"/>
    <property type="match status" value="1"/>
</dbReference>
<evidence type="ECO:0000256" key="5">
    <source>
        <dbReference type="ARBA" id="ARBA00023152"/>
    </source>
</evidence>
<comment type="catalytic activity">
    <reaction evidence="1">
        <text>(2R)-2-phosphoglycerate = (2R)-3-phosphoglycerate</text>
        <dbReference type="Rhea" id="RHEA:15901"/>
        <dbReference type="ChEBI" id="CHEBI:58272"/>
        <dbReference type="ChEBI" id="CHEBI:58289"/>
        <dbReference type="EC" id="5.4.2.12"/>
    </reaction>
</comment>
<dbReference type="InterPro" id="IPR006124">
    <property type="entry name" value="Metalloenzyme"/>
</dbReference>
<organism evidence="8 9">
    <name type="scientific">Calderihabitans maritimus</name>
    <dbReference type="NCBI Taxonomy" id="1246530"/>
    <lineage>
        <taxon>Bacteria</taxon>
        <taxon>Bacillati</taxon>
        <taxon>Bacillota</taxon>
        <taxon>Clostridia</taxon>
        <taxon>Neomoorellales</taxon>
        <taxon>Calderihabitantaceae</taxon>
        <taxon>Calderihabitans</taxon>
    </lineage>
</organism>
<reference evidence="9" key="1">
    <citation type="journal article" date="2017" name="Appl. Environ. Microbiol.">
        <title>Genomic analysis of Calderihabitans maritimus KKC1, a thermophilic hydrogenogenic carboxydotrophic bacterium isolated from marine sediment.</title>
        <authorList>
            <person name="Omae K."/>
            <person name="Yoneda Y."/>
            <person name="Fukuyama Y."/>
            <person name="Yoshida T."/>
            <person name="Sako Y."/>
        </authorList>
    </citation>
    <scope>NUCLEOTIDE SEQUENCE [LARGE SCALE GENOMIC DNA]</scope>
    <source>
        <strain evidence="9">KKC1</strain>
    </source>
</reference>
<dbReference type="NCBIfam" id="NF003242">
    <property type="entry name" value="PRK04200.1"/>
    <property type="match status" value="1"/>
</dbReference>
<proteinExistence type="inferred from homology"/>
<gene>
    <name evidence="8" type="ORF">KKC1_24890</name>
</gene>
<dbReference type="InterPro" id="IPR023665">
    <property type="entry name" value="ApgAM_prokaryotes"/>
</dbReference>
<dbReference type="Pfam" id="PF01676">
    <property type="entry name" value="Metalloenzyme"/>
    <property type="match status" value="1"/>
</dbReference>
<accession>A0A1Z5HV16</accession>
<evidence type="ECO:0000256" key="3">
    <source>
        <dbReference type="ARBA" id="ARBA00004921"/>
    </source>
</evidence>
<comment type="pathway">
    <text evidence="3">Carbohydrate degradation.</text>
</comment>
<keyword evidence="8" id="KW-0418">Kinase</keyword>
<keyword evidence="6" id="KW-0413">Isomerase</keyword>
<dbReference type="OrthoDB" id="9800863at2"/>
<dbReference type="SUPFAM" id="SSF53649">
    <property type="entry name" value="Alkaline phosphatase-like"/>
    <property type="match status" value="1"/>
</dbReference>
<dbReference type="RefSeq" id="WP_088554508.1">
    <property type="nucleotide sequence ID" value="NZ_BDGJ01000126.1"/>
</dbReference>
<dbReference type="PANTHER" id="PTHR31209:SF4">
    <property type="entry name" value="2,3-BISPHOSPHOGLYCERATE-INDEPENDENT PHOSPHOGLYCERATE MUTASE"/>
    <property type="match status" value="1"/>
</dbReference>
<comment type="caution">
    <text evidence="8">The sequence shown here is derived from an EMBL/GenBank/DDBJ whole genome shotgun (WGS) entry which is preliminary data.</text>
</comment>
<keyword evidence="8" id="KW-0808">Transferase</keyword>
<evidence type="ECO:0000256" key="2">
    <source>
        <dbReference type="ARBA" id="ARBA00002315"/>
    </source>
</evidence>